<dbReference type="Pfam" id="PF25325">
    <property type="entry name" value="EF-hand_EFHB_C"/>
    <property type="match status" value="1"/>
</dbReference>
<keyword evidence="2" id="KW-0966">Cell projection</keyword>
<keyword evidence="2" id="KW-0282">Flagellum</keyword>
<keyword evidence="2" id="KW-0969">Cilium</keyword>
<protein>
    <submittedName>
        <fullName evidence="2">Flagella associated protein</fullName>
    </submittedName>
</protein>
<name>A0A0M0JCE5_9EUKA</name>
<feature type="domain" description="EFHB C-terminal EF-hand" evidence="1">
    <location>
        <begin position="338"/>
        <end position="406"/>
    </location>
</feature>
<organism evidence="2 3">
    <name type="scientific">Chrysochromulina tobinii</name>
    <dbReference type="NCBI Taxonomy" id="1460289"/>
    <lineage>
        <taxon>Eukaryota</taxon>
        <taxon>Haptista</taxon>
        <taxon>Haptophyta</taxon>
        <taxon>Prymnesiophyceae</taxon>
        <taxon>Prymnesiales</taxon>
        <taxon>Chrysochromulinaceae</taxon>
        <taxon>Chrysochromulina</taxon>
    </lineage>
</organism>
<dbReference type="EMBL" id="JWZX01003148">
    <property type="protein sequence ID" value="KOO23893.1"/>
    <property type="molecule type" value="Genomic_DNA"/>
</dbReference>
<sequence length="409" mass="45174">MPHLKAAGIGGGGDGESCEVTLKPEIYNKKMKEPCPEHILKWRTDFTPGRVILHPGVAEDTDFKRLEVYGRSEPVGVKVHEIMNTAPKSMLLALAEAKKEAIYQSSKREPLGKQYVRGHELPSAVLTNGFGKGTPQEVAGDQTKRLLHPLERIVPEEERQMYIKSHANYLPGEQRHRGYNWVDQEGMIDPAQYRFGGAVKEGEKAGVAKAFNPGLDPHWKRPDVVVEKLLEDYRELASEGLGTVKNLGFGKYTDPQHMFGVASQKGPEWGVRECIGNYPPEEQMPDKDLGKSVRPGWRNQGDPNRVFGVPSIRSDISAPMLKSVADHQNYGDESGAGTLLYPPRFSDGGVTQADFLSATSKAELIDIFRSAGFDLDDAVASDAYARAQRLDPRGMVSVQSFRMALNGEC</sequence>
<dbReference type="OrthoDB" id="2096280at2759"/>
<gene>
    <name evidence="2" type="ORF">Ctob_006072</name>
</gene>
<dbReference type="AlphaFoldDB" id="A0A0M0JCE5"/>
<accession>A0A0M0JCE5</accession>
<keyword evidence="3" id="KW-1185">Reference proteome</keyword>
<evidence type="ECO:0000313" key="3">
    <source>
        <dbReference type="Proteomes" id="UP000037460"/>
    </source>
</evidence>
<evidence type="ECO:0000313" key="2">
    <source>
        <dbReference type="EMBL" id="KOO23893.1"/>
    </source>
</evidence>
<evidence type="ECO:0000259" key="1">
    <source>
        <dbReference type="Pfam" id="PF25325"/>
    </source>
</evidence>
<reference evidence="3" key="1">
    <citation type="journal article" date="2015" name="PLoS Genet.">
        <title>Genome Sequence and Transcriptome Analyses of Chrysochromulina tobin: Metabolic Tools for Enhanced Algal Fitness in the Prominent Order Prymnesiales (Haptophyceae).</title>
        <authorList>
            <person name="Hovde B.T."/>
            <person name="Deodato C.R."/>
            <person name="Hunsperger H.M."/>
            <person name="Ryken S.A."/>
            <person name="Yost W."/>
            <person name="Jha R.K."/>
            <person name="Patterson J."/>
            <person name="Monnat R.J. Jr."/>
            <person name="Barlow S.B."/>
            <person name="Starkenburg S.R."/>
            <person name="Cattolico R.A."/>
        </authorList>
    </citation>
    <scope>NUCLEOTIDE SEQUENCE</scope>
    <source>
        <strain evidence="3">CCMP291</strain>
    </source>
</reference>
<proteinExistence type="predicted"/>
<comment type="caution">
    <text evidence="2">The sequence shown here is derived from an EMBL/GenBank/DDBJ whole genome shotgun (WGS) entry which is preliminary data.</text>
</comment>
<dbReference type="Proteomes" id="UP000037460">
    <property type="component" value="Unassembled WGS sequence"/>
</dbReference>
<dbReference type="InterPro" id="IPR057428">
    <property type="entry name" value="EFHB_EF-hand_C"/>
</dbReference>